<dbReference type="Pfam" id="PF13715">
    <property type="entry name" value="CarbopepD_reg_2"/>
    <property type="match status" value="1"/>
</dbReference>
<dbReference type="Gene3D" id="2.170.130.10">
    <property type="entry name" value="TonB-dependent receptor, plug domain"/>
    <property type="match status" value="1"/>
</dbReference>
<evidence type="ECO:0000256" key="7">
    <source>
        <dbReference type="ARBA" id="ARBA00023237"/>
    </source>
</evidence>
<organism evidence="12 13">
    <name type="scientific">Niabella yanshanensis</name>
    <dbReference type="NCBI Taxonomy" id="577386"/>
    <lineage>
        <taxon>Bacteria</taxon>
        <taxon>Pseudomonadati</taxon>
        <taxon>Bacteroidota</taxon>
        <taxon>Chitinophagia</taxon>
        <taxon>Chitinophagales</taxon>
        <taxon>Chitinophagaceae</taxon>
        <taxon>Niabella</taxon>
    </lineage>
</organism>
<dbReference type="Pfam" id="PF00593">
    <property type="entry name" value="TonB_dep_Rec_b-barrel"/>
    <property type="match status" value="1"/>
</dbReference>
<evidence type="ECO:0000259" key="11">
    <source>
        <dbReference type="Pfam" id="PF07715"/>
    </source>
</evidence>
<dbReference type="InterPro" id="IPR023996">
    <property type="entry name" value="TonB-dep_OMP_SusC/RagA"/>
</dbReference>
<keyword evidence="3 8" id="KW-1134">Transmembrane beta strand</keyword>
<dbReference type="InterPro" id="IPR012910">
    <property type="entry name" value="Plug_dom"/>
</dbReference>
<dbReference type="InterPro" id="IPR023997">
    <property type="entry name" value="TonB-dep_OMP_SusC/RagA_CS"/>
</dbReference>
<evidence type="ECO:0000256" key="8">
    <source>
        <dbReference type="PROSITE-ProRule" id="PRU01360"/>
    </source>
</evidence>
<dbReference type="Proteomes" id="UP001325680">
    <property type="component" value="Chromosome"/>
</dbReference>
<evidence type="ECO:0000256" key="6">
    <source>
        <dbReference type="ARBA" id="ARBA00023136"/>
    </source>
</evidence>
<sequence length="1084" mass="120306">MKLSLLFLGLALQVSATNYGQSISLREEHVSLNEIFKKIEKKSPYRFYFSSDVLPQKHFTSVYADKASLEDVMNKILTGVNLSWKQLSGNRVVITENLPLSAAATTAKTITGLVTDNTGAALEGVSVVIKGTSTGVVTSATGRFSINANEGDVLVFSRVGYQEQEIAVGAQDIIDLILQATQGSLSEVIVVGYGVQKKGSLTGALQTVTGNQLRDITTPSVENMLNGKVSGAFVAPGSGRPGSRGAVVIRGQATLSGTTSPLWVIDGVIVGSGAGDLNPDDIETMTILKDAASTAIYGSQGANGVVVVTTKKARAGKTSLNYSTRMGVSTLTNGNLKMMNGAELYDYYASFANAGTISFPRWNANLRNSNFDWWDLAVQNGFTQNHNVSIASGTEKLQSYLSVGYYDEKGAVKGYDYTRYNARLTQVYKPLKWLQVKPAIVGSYRHVKNREYSTTAMYSNFPWDSPYDSAGNLVGHRSSLWVNSAGTNYLYDLQWDHSENKNYELMGNLDFEVKLTNWLTFSSVNSYRYNTYSASGYSDPRSNSGLNVKGRLTDYRDEYARRYTNQMFTVNKTWDRHVLYAVAGYEFNDYYAKTLDVYGTGFIPGFEVLDVVAKPERTKGNINEWAVQSYLSKANYTYDNRYLLEASLRRDGASNFGDNAKYGNFFSVSAGWNINKERWFNADWVNVLKLRASYGSAGNRPNTLYPQYSLYSVSTAASYNEDPGALISQIGNKDLTWERTYTTGVGVDGAFFSNRLRLTLDYYNKNTDNILYMVPISGLTGVTSIWRNIGEMNNKGIEVSLGGDIIRNEDWLWSLDVNLGHNTNQLTKLYPTKNADGTYSVKPVIIGDGLGIAGSAQRVLEPGRPVDTYYLKEWAGVNPENGSPLWYKVQRDANGNETARDTTSRYAQATFEKLYRASPSFFGGFSTALQYKQFDLNAVFGYAVGGKIYNYSRQEYDADGTYTDRNQMKLMPEWSRWQKPGDIATHPVARYNNNSQANQMSSRYLEDRDFLRLRSLTVGYNVKLSRFHVNNLRVFFAGENLFVITNYSGVDPEIPANDGAVLSSTGPSVYPATRRYMFGLNVSF</sequence>
<dbReference type="SUPFAM" id="SSF56935">
    <property type="entry name" value="Porins"/>
    <property type="match status" value="1"/>
</dbReference>
<feature type="domain" description="TonB-dependent receptor-like beta-barrel" evidence="10">
    <location>
        <begin position="453"/>
        <end position="1040"/>
    </location>
</feature>
<dbReference type="NCBIfam" id="TIGR04057">
    <property type="entry name" value="SusC_RagA_signa"/>
    <property type="match status" value="1"/>
</dbReference>
<dbReference type="EMBL" id="CP139960">
    <property type="protein sequence ID" value="WQD36800.1"/>
    <property type="molecule type" value="Genomic_DNA"/>
</dbReference>
<keyword evidence="13" id="KW-1185">Reference proteome</keyword>
<name>A0ABZ0W0L4_9BACT</name>
<protein>
    <submittedName>
        <fullName evidence="12">SusC/RagA family TonB-linked outer membrane protein</fullName>
    </submittedName>
</protein>
<keyword evidence="6 8" id="KW-0472">Membrane</keyword>
<keyword evidence="2 8" id="KW-0813">Transport</keyword>
<dbReference type="InterPro" id="IPR008969">
    <property type="entry name" value="CarboxyPept-like_regulatory"/>
</dbReference>
<accession>A0ABZ0W0L4</accession>
<dbReference type="SUPFAM" id="SSF49464">
    <property type="entry name" value="Carboxypeptidase regulatory domain-like"/>
    <property type="match status" value="1"/>
</dbReference>
<evidence type="ECO:0000256" key="1">
    <source>
        <dbReference type="ARBA" id="ARBA00004571"/>
    </source>
</evidence>
<evidence type="ECO:0000256" key="4">
    <source>
        <dbReference type="ARBA" id="ARBA00022692"/>
    </source>
</evidence>
<keyword evidence="7 8" id="KW-0998">Cell outer membrane</keyword>
<dbReference type="RefSeq" id="WP_114790408.1">
    <property type="nucleotide sequence ID" value="NZ_CP139960.1"/>
</dbReference>
<keyword evidence="4 8" id="KW-0812">Transmembrane</keyword>
<evidence type="ECO:0000256" key="9">
    <source>
        <dbReference type="RuleBase" id="RU003357"/>
    </source>
</evidence>
<evidence type="ECO:0000256" key="5">
    <source>
        <dbReference type="ARBA" id="ARBA00023077"/>
    </source>
</evidence>
<dbReference type="PROSITE" id="PS52016">
    <property type="entry name" value="TONB_DEPENDENT_REC_3"/>
    <property type="match status" value="1"/>
</dbReference>
<dbReference type="NCBIfam" id="TIGR04056">
    <property type="entry name" value="OMP_RagA_SusC"/>
    <property type="match status" value="1"/>
</dbReference>
<dbReference type="Pfam" id="PF07715">
    <property type="entry name" value="Plug"/>
    <property type="match status" value="1"/>
</dbReference>
<keyword evidence="5 9" id="KW-0798">TonB box</keyword>
<evidence type="ECO:0000313" key="12">
    <source>
        <dbReference type="EMBL" id="WQD36800.1"/>
    </source>
</evidence>
<dbReference type="Gene3D" id="2.60.40.1120">
    <property type="entry name" value="Carboxypeptidase-like, regulatory domain"/>
    <property type="match status" value="1"/>
</dbReference>
<evidence type="ECO:0000256" key="2">
    <source>
        <dbReference type="ARBA" id="ARBA00022448"/>
    </source>
</evidence>
<evidence type="ECO:0000256" key="3">
    <source>
        <dbReference type="ARBA" id="ARBA00022452"/>
    </source>
</evidence>
<comment type="subcellular location">
    <subcellularLocation>
        <location evidence="1 8">Cell outer membrane</location>
        <topology evidence="1 8">Multi-pass membrane protein</topology>
    </subcellularLocation>
</comment>
<dbReference type="InterPro" id="IPR000531">
    <property type="entry name" value="Beta-barrel_TonB"/>
</dbReference>
<dbReference type="Gene3D" id="2.40.170.20">
    <property type="entry name" value="TonB-dependent receptor, beta-barrel domain"/>
    <property type="match status" value="1"/>
</dbReference>
<evidence type="ECO:0000259" key="10">
    <source>
        <dbReference type="Pfam" id="PF00593"/>
    </source>
</evidence>
<reference evidence="12 13" key="1">
    <citation type="submission" date="2023-12" db="EMBL/GenBank/DDBJ databases">
        <title>Genome sequencing and assembly of bacterial species from a model synthetic community.</title>
        <authorList>
            <person name="Hogle S.L."/>
        </authorList>
    </citation>
    <scope>NUCLEOTIDE SEQUENCE [LARGE SCALE GENOMIC DNA]</scope>
    <source>
        <strain evidence="12 13">HAMBI_3031</strain>
    </source>
</reference>
<feature type="domain" description="TonB-dependent receptor plug" evidence="11">
    <location>
        <begin position="200"/>
        <end position="305"/>
    </location>
</feature>
<dbReference type="InterPro" id="IPR036942">
    <property type="entry name" value="Beta-barrel_TonB_sf"/>
</dbReference>
<comment type="similarity">
    <text evidence="8 9">Belongs to the TonB-dependent receptor family.</text>
</comment>
<dbReference type="InterPro" id="IPR037066">
    <property type="entry name" value="Plug_dom_sf"/>
</dbReference>
<dbReference type="InterPro" id="IPR039426">
    <property type="entry name" value="TonB-dep_rcpt-like"/>
</dbReference>
<gene>
    <name evidence="12" type="ORF">U0035_14100</name>
</gene>
<evidence type="ECO:0000313" key="13">
    <source>
        <dbReference type="Proteomes" id="UP001325680"/>
    </source>
</evidence>
<proteinExistence type="inferred from homology"/>